<dbReference type="Proteomes" id="UP000323300">
    <property type="component" value="Unassembled WGS sequence"/>
</dbReference>
<reference evidence="1 2" key="1">
    <citation type="submission" date="2016-10" db="EMBL/GenBank/DDBJ databases">
        <authorList>
            <person name="Varghese N."/>
            <person name="Submissions S."/>
        </authorList>
    </citation>
    <scope>NUCLEOTIDE SEQUENCE [LARGE SCALE GENOMIC DNA]</scope>
    <source>
        <strain evidence="1 2">DSM 21822</strain>
    </source>
</reference>
<dbReference type="AlphaFoldDB" id="A0A1I4CT91"/>
<name>A0A1I4CT91_9HYPH</name>
<evidence type="ECO:0000313" key="2">
    <source>
        <dbReference type="Proteomes" id="UP000323300"/>
    </source>
</evidence>
<proteinExistence type="predicted"/>
<accession>A0A1I4CT91</accession>
<dbReference type="EMBL" id="FOSL01000014">
    <property type="protein sequence ID" value="SFK84508.1"/>
    <property type="molecule type" value="Genomic_DNA"/>
</dbReference>
<sequence length="65" mass="7705">MEKRPIDMKDKELREAIEQAEMIMFIATDFAKTETEPAEIVIVQLARIRLIRQEIEARRFRGKSN</sequence>
<organism evidence="1 2">
    <name type="scientific">Neomesorhizobium albiziae</name>
    <dbReference type="NCBI Taxonomy" id="335020"/>
    <lineage>
        <taxon>Bacteria</taxon>
        <taxon>Pseudomonadati</taxon>
        <taxon>Pseudomonadota</taxon>
        <taxon>Alphaproteobacteria</taxon>
        <taxon>Hyphomicrobiales</taxon>
        <taxon>Phyllobacteriaceae</taxon>
        <taxon>Neomesorhizobium</taxon>
    </lineage>
</organism>
<gene>
    <name evidence="1" type="ORF">SAMN04488498_114105</name>
</gene>
<evidence type="ECO:0000313" key="1">
    <source>
        <dbReference type="EMBL" id="SFK84508.1"/>
    </source>
</evidence>
<keyword evidence="2" id="KW-1185">Reference proteome</keyword>
<dbReference type="RefSeq" id="WP_149762182.1">
    <property type="nucleotide sequence ID" value="NZ_BSPE01000018.1"/>
</dbReference>
<protein>
    <submittedName>
        <fullName evidence="1">Uncharacterized protein</fullName>
    </submittedName>
</protein>